<feature type="region of interest" description="Disordered" evidence="1">
    <location>
        <begin position="1"/>
        <end position="41"/>
    </location>
</feature>
<accession>A0AAX6DMV2</accession>
<gene>
    <name evidence="2" type="ORF">M6B38_112665</name>
</gene>
<feature type="compositionally biased region" description="Polar residues" evidence="1">
    <location>
        <begin position="1"/>
        <end position="14"/>
    </location>
</feature>
<evidence type="ECO:0000313" key="3">
    <source>
        <dbReference type="Proteomes" id="UP001140949"/>
    </source>
</evidence>
<sequence length="52" mass="5597">MLPAVPSSTSTVSIRSAYRKRAKIDEDEDDGGGDAPSFRPISESLKLLQSCN</sequence>
<dbReference type="EMBL" id="JANAVB010043220">
    <property type="protein sequence ID" value="KAJ6793078.1"/>
    <property type="molecule type" value="Genomic_DNA"/>
</dbReference>
<proteinExistence type="predicted"/>
<name>A0AAX6DMV2_IRIPA</name>
<evidence type="ECO:0000313" key="2">
    <source>
        <dbReference type="EMBL" id="KAJ6793078.1"/>
    </source>
</evidence>
<protein>
    <submittedName>
        <fullName evidence="2">Multidrug resistance protein</fullName>
    </submittedName>
</protein>
<dbReference type="AlphaFoldDB" id="A0AAX6DMV2"/>
<reference evidence="2" key="2">
    <citation type="submission" date="2023-04" db="EMBL/GenBank/DDBJ databases">
        <authorList>
            <person name="Bruccoleri R.E."/>
            <person name="Oakeley E.J."/>
            <person name="Faust A.-M."/>
            <person name="Dessus-Babus S."/>
            <person name="Altorfer M."/>
            <person name="Burckhardt D."/>
            <person name="Oertli M."/>
            <person name="Naumann U."/>
            <person name="Petersen F."/>
            <person name="Wong J."/>
        </authorList>
    </citation>
    <scope>NUCLEOTIDE SEQUENCE</scope>
    <source>
        <strain evidence="2">GSM-AAB239-AS_SAM_17_03QT</strain>
        <tissue evidence="2">Leaf</tissue>
    </source>
</reference>
<comment type="caution">
    <text evidence="2">The sequence shown here is derived from an EMBL/GenBank/DDBJ whole genome shotgun (WGS) entry which is preliminary data.</text>
</comment>
<evidence type="ECO:0000256" key="1">
    <source>
        <dbReference type="SAM" id="MobiDB-lite"/>
    </source>
</evidence>
<dbReference type="Proteomes" id="UP001140949">
    <property type="component" value="Unassembled WGS sequence"/>
</dbReference>
<reference evidence="2" key="1">
    <citation type="journal article" date="2023" name="GigaByte">
        <title>Genome assembly of the bearded iris, Iris pallida Lam.</title>
        <authorList>
            <person name="Bruccoleri R.E."/>
            <person name="Oakeley E.J."/>
            <person name="Faust A.M.E."/>
            <person name="Altorfer M."/>
            <person name="Dessus-Babus S."/>
            <person name="Burckhardt D."/>
            <person name="Oertli M."/>
            <person name="Naumann U."/>
            <person name="Petersen F."/>
            <person name="Wong J."/>
        </authorList>
    </citation>
    <scope>NUCLEOTIDE SEQUENCE</scope>
    <source>
        <strain evidence="2">GSM-AAB239-AS_SAM_17_03QT</strain>
    </source>
</reference>
<keyword evidence="3" id="KW-1185">Reference proteome</keyword>
<organism evidence="2 3">
    <name type="scientific">Iris pallida</name>
    <name type="common">Sweet iris</name>
    <dbReference type="NCBI Taxonomy" id="29817"/>
    <lineage>
        <taxon>Eukaryota</taxon>
        <taxon>Viridiplantae</taxon>
        <taxon>Streptophyta</taxon>
        <taxon>Embryophyta</taxon>
        <taxon>Tracheophyta</taxon>
        <taxon>Spermatophyta</taxon>
        <taxon>Magnoliopsida</taxon>
        <taxon>Liliopsida</taxon>
        <taxon>Asparagales</taxon>
        <taxon>Iridaceae</taxon>
        <taxon>Iridoideae</taxon>
        <taxon>Irideae</taxon>
        <taxon>Iris</taxon>
    </lineage>
</organism>